<sequence length="439" mass="47381">MNLTIIGTGYVGLVTGACFAERGNRVTCVDNDPAKLDVLRAGGVPIYEPGLDHMVARNVDSGLLQFTDDVAAAVDGAQVVMIAVGTPPGEDGSADLTAVLAVARAIGAALTGYAVIVTKSTVPVGTADQVREAVQGALTRDVPFDVVSNPEFLKEGAAVEDFMRPDRVVVGTDSERARDVMSELYEPFSHVREKLIFMGIRESEMTKYAANAMLATKISFMNEIANLCERLGADVEAVRRGIGSDSRIGYSFIYPGIGYGGSCFPKDVKALVRTAKSVDFDAHVLNAVEARNELQKQRLVERIVEHFGDDLSGKTFGVWGLSFKPGTDDMREAPALVIIQGLTALGATVYAYDPVAMGEAKRDLQPLMDAGSVTLAEHQYAAAKGVDALILATEWNIFRQPDFDALKRLMAAPVIFDGRNQYNPERLRRRGFHYVGIGR</sequence>
<keyword evidence="5 8" id="KW-0560">Oxidoreductase</keyword>
<dbReference type="InterPro" id="IPR036291">
    <property type="entry name" value="NAD(P)-bd_dom_sf"/>
</dbReference>
<evidence type="ECO:0000256" key="7">
    <source>
        <dbReference type="ARBA" id="ARBA00047473"/>
    </source>
</evidence>
<comment type="similarity">
    <text evidence="2 8">Belongs to the UDP-glucose/GDP-mannose dehydrogenase family.</text>
</comment>
<name>A0A5Q2QA49_9GAMM</name>
<protein>
    <recommendedName>
        <fullName evidence="4 8">UDP-glucose 6-dehydrogenase</fullName>
        <ecNumber evidence="3 8">1.1.1.22</ecNumber>
    </recommendedName>
</protein>
<dbReference type="PIRSF" id="PIRSF000124">
    <property type="entry name" value="UDPglc_GDPman_dh"/>
    <property type="match status" value="1"/>
</dbReference>
<dbReference type="InterPro" id="IPR017476">
    <property type="entry name" value="UDP-Glc/GDP-Man"/>
</dbReference>
<keyword evidence="6 8" id="KW-0520">NAD</keyword>
<feature type="binding site" evidence="11">
    <location>
        <position position="86"/>
    </location>
    <ligand>
        <name>NAD(+)</name>
        <dbReference type="ChEBI" id="CHEBI:57540"/>
    </ligand>
</feature>
<feature type="domain" description="UDP-glucose/GDP-mannose dehydrogenase C-terminal" evidence="12">
    <location>
        <begin position="317"/>
        <end position="424"/>
    </location>
</feature>
<evidence type="ECO:0000256" key="10">
    <source>
        <dbReference type="PIRSR" id="PIRSR500134-2"/>
    </source>
</evidence>
<dbReference type="InterPro" id="IPR014027">
    <property type="entry name" value="UDP-Glc/GDP-Man_DH_C"/>
</dbReference>
<feature type="binding site" evidence="11">
    <location>
        <position position="30"/>
    </location>
    <ligand>
        <name>NAD(+)</name>
        <dbReference type="ChEBI" id="CHEBI:57540"/>
    </ligand>
</feature>
<dbReference type="Proteomes" id="UP000388235">
    <property type="component" value="Chromosome"/>
</dbReference>
<feature type="binding site" evidence="11">
    <location>
        <position position="331"/>
    </location>
    <ligand>
        <name>NAD(+)</name>
        <dbReference type="ChEBI" id="CHEBI:57540"/>
    </ligand>
</feature>
<evidence type="ECO:0000256" key="2">
    <source>
        <dbReference type="ARBA" id="ARBA00006601"/>
    </source>
</evidence>
<feature type="binding site" evidence="11">
    <location>
        <position position="121"/>
    </location>
    <ligand>
        <name>NAD(+)</name>
        <dbReference type="ChEBI" id="CHEBI:57540"/>
    </ligand>
</feature>
<evidence type="ECO:0000259" key="12">
    <source>
        <dbReference type="SMART" id="SM00984"/>
    </source>
</evidence>
<dbReference type="AlphaFoldDB" id="A0A5Q2QA49"/>
<dbReference type="GO" id="GO:0000271">
    <property type="term" value="P:polysaccharide biosynthetic process"/>
    <property type="evidence" value="ECO:0007669"/>
    <property type="project" value="InterPro"/>
</dbReference>
<evidence type="ECO:0000256" key="6">
    <source>
        <dbReference type="ARBA" id="ARBA00023027"/>
    </source>
</evidence>
<evidence type="ECO:0000313" key="14">
    <source>
        <dbReference type="Proteomes" id="UP000388235"/>
    </source>
</evidence>
<dbReference type="SMART" id="SM00984">
    <property type="entry name" value="UDPG_MGDP_dh_C"/>
    <property type="match status" value="1"/>
</dbReference>
<dbReference type="PANTHER" id="PTHR43750:SF3">
    <property type="entry name" value="UDP-GLUCOSE 6-DEHYDROGENASE TUAD"/>
    <property type="match status" value="1"/>
</dbReference>
<dbReference type="OrthoDB" id="9803238at2"/>
<dbReference type="Gene3D" id="1.20.5.100">
    <property type="entry name" value="Cytochrome c1, transmembrane anchor, C-terminal"/>
    <property type="match status" value="1"/>
</dbReference>
<dbReference type="SUPFAM" id="SSF52413">
    <property type="entry name" value="UDP-glucose/GDP-mannose dehydrogenase C-terminal domain"/>
    <property type="match status" value="1"/>
</dbReference>
<dbReference type="Pfam" id="PF03720">
    <property type="entry name" value="UDPG_MGDP_dh_C"/>
    <property type="match status" value="1"/>
</dbReference>
<gene>
    <name evidence="13" type="ORF">GH975_00330</name>
</gene>
<comment type="pathway">
    <text evidence="1">Nucleotide-sugar biosynthesis; UDP-alpha-D-glucuronate biosynthesis; UDP-alpha-D-glucuronate from UDP-alpha-D-glucose: step 1/1.</text>
</comment>
<dbReference type="GO" id="GO:0006065">
    <property type="term" value="P:UDP-glucuronate biosynthetic process"/>
    <property type="evidence" value="ECO:0007669"/>
    <property type="project" value="UniProtKB-UniPathway"/>
</dbReference>
<feature type="binding site" evidence="10">
    <location>
        <position position="207"/>
    </location>
    <ligand>
        <name>substrate</name>
    </ligand>
</feature>
<evidence type="ECO:0000256" key="5">
    <source>
        <dbReference type="ARBA" id="ARBA00023002"/>
    </source>
</evidence>
<dbReference type="Gene3D" id="3.40.50.720">
    <property type="entry name" value="NAD(P)-binding Rossmann-like Domain"/>
    <property type="match status" value="2"/>
</dbReference>
<dbReference type="KEGG" id="llp:GH975_00330"/>
<evidence type="ECO:0000256" key="11">
    <source>
        <dbReference type="PIRSR" id="PIRSR500134-3"/>
    </source>
</evidence>
<dbReference type="GO" id="GO:0003979">
    <property type="term" value="F:UDP-glucose 6-dehydrogenase activity"/>
    <property type="evidence" value="ECO:0007669"/>
    <property type="project" value="UniProtKB-EC"/>
</dbReference>
<feature type="binding site" evidence="10">
    <location>
        <begin position="252"/>
        <end position="256"/>
    </location>
    <ligand>
        <name>substrate</name>
    </ligand>
</feature>
<reference evidence="13 14" key="1">
    <citation type="submission" date="2019-11" db="EMBL/GenBank/DDBJ databases">
        <authorList>
            <person name="Khan S.A."/>
            <person name="Jeon C.O."/>
            <person name="Chun B.H."/>
        </authorList>
    </citation>
    <scope>NUCLEOTIDE SEQUENCE [LARGE SCALE GENOMIC DNA]</scope>
    <source>
        <strain evidence="13 14">IMCC 1097</strain>
    </source>
</reference>
<dbReference type="InterPro" id="IPR008927">
    <property type="entry name" value="6-PGluconate_DH-like_C_sf"/>
</dbReference>
<dbReference type="SUPFAM" id="SSF48179">
    <property type="entry name" value="6-phosphogluconate dehydrogenase C-terminal domain-like"/>
    <property type="match status" value="1"/>
</dbReference>
<dbReference type="GO" id="GO:0051287">
    <property type="term" value="F:NAD binding"/>
    <property type="evidence" value="ECO:0007669"/>
    <property type="project" value="InterPro"/>
</dbReference>
<dbReference type="InterPro" id="IPR036220">
    <property type="entry name" value="UDP-Glc/GDP-Man_DH_C_sf"/>
</dbReference>
<keyword evidence="14" id="KW-1185">Reference proteome</keyword>
<organism evidence="13 14">
    <name type="scientific">Litorivicinus lipolyticus</name>
    <dbReference type="NCBI Taxonomy" id="418701"/>
    <lineage>
        <taxon>Bacteria</taxon>
        <taxon>Pseudomonadati</taxon>
        <taxon>Pseudomonadota</taxon>
        <taxon>Gammaproteobacteria</taxon>
        <taxon>Oceanospirillales</taxon>
        <taxon>Litorivicinaceae</taxon>
        <taxon>Litorivicinus</taxon>
    </lineage>
</organism>
<dbReference type="InterPro" id="IPR014026">
    <property type="entry name" value="UDP-Glc/GDP-Man_DH_dimer"/>
</dbReference>
<feature type="binding site" evidence="11">
    <location>
        <position position="266"/>
    </location>
    <ligand>
        <name>NAD(+)</name>
        <dbReference type="ChEBI" id="CHEBI:57540"/>
    </ligand>
</feature>
<feature type="active site" description="Nucleophile" evidence="9">
    <location>
        <position position="263"/>
    </location>
</feature>
<dbReference type="InterPro" id="IPR028357">
    <property type="entry name" value="UDPglc_DH_bac"/>
</dbReference>
<dbReference type="NCBIfam" id="TIGR03026">
    <property type="entry name" value="NDP-sugDHase"/>
    <property type="match status" value="1"/>
</dbReference>
<dbReference type="Pfam" id="PF00984">
    <property type="entry name" value="UDPG_MGDP_dh"/>
    <property type="match status" value="1"/>
</dbReference>
<feature type="binding site" evidence="11">
    <location>
        <position position="155"/>
    </location>
    <ligand>
        <name>NAD(+)</name>
        <dbReference type="ChEBI" id="CHEBI:57540"/>
    </ligand>
</feature>
<evidence type="ECO:0000313" key="13">
    <source>
        <dbReference type="EMBL" id="QGG79082.1"/>
    </source>
</evidence>
<comment type="catalytic activity">
    <reaction evidence="7 8">
        <text>UDP-alpha-D-glucose + 2 NAD(+) + H2O = UDP-alpha-D-glucuronate + 2 NADH + 3 H(+)</text>
        <dbReference type="Rhea" id="RHEA:23596"/>
        <dbReference type="ChEBI" id="CHEBI:15377"/>
        <dbReference type="ChEBI" id="CHEBI:15378"/>
        <dbReference type="ChEBI" id="CHEBI:57540"/>
        <dbReference type="ChEBI" id="CHEBI:57945"/>
        <dbReference type="ChEBI" id="CHEBI:58052"/>
        <dbReference type="ChEBI" id="CHEBI:58885"/>
        <dbReference type="EC" id="1.1.1.22"/>
    </reaction>
</comment>
<dbReference type="EC" id="1.1.1.22" evidence="3 8"/>
<evidence type="ECO:0000256" key="4">
    <source>
        <dbReference type="ARBA" id="ARBA00015132"/>
    </source>
</evidence>
<proteinExistence type="inferred from homology"/>
<feature type="binding site" evidence="11">
    <location>
        <position position="35"/>
    </location>
    <ligand>
        <name>NAD(+)</name>
        <dbReference type="ChEBI" id="CHEBI:57540"/>
    </ligand>
</feature>
<dbReference type="UniPathway" id="UPA00038">
    <property type="reaction ID" value="UER00491"/>
</dbReference>
<evidence type="ECO:0000256" key="1">
    <source>
        <dbReference type="ARBA" id="ARBA00004701"/>
    </source>
</evidence>
<accession>A0A5Q2QA49</accession>
<dbReference type="InterPro" id="IPR001732">
    <property type="entry name" value="UDP-Glc/GDP-Man_DH_N"/>
</dbReference>
<dbReference type="RefSeq" id="WP_153712586.1">
    <property type="nucleotide sequence ID" value="NZ_CP045871.1"/>
</dbReference>
<evidence type="ECO:0000256" key="9">
    <source>
        <dbReference type="PIRSR" id="PIRSR500134-1"/>
    </source>
</evidence>
<feature type="binding site" evidence="10">
    <location>
        <begin position="152"/>
        <end position="155"/>
    </location>
    <ligand>
        <name>substrate</name>
    </ligand>
</feature>
<dbReference type="SUPFAM" id="SSF51735">
    <property type="entry name" value="NAD(P)-binding Rossmann-fold domains"/>
    <property type="match status" value="1"/>
</dbReference>
<evidence type="ECO:0000256" key="3">
    <source>
        <dbReference type="ARBA" id="ARBA00012954"/>
    </source>
</evidence>
<dbReference type="PIRSF" id="PIRSF500134">
    <property type="entry name" value="UDPglc_DH_bac"/>
    <property type="match status" value="1"/>
</dbReference>
<feature type="binding site" evidence="10">
    <location>
        <position position="260"/>
    </location>
    <ligand>
        <name>substrate</name>
    </ligand>
</feature>
<dbReference type="PANTHER" id="PTHR43750">
    <property type="entry name" value="UDP-GLUCOSE 6-DEHYDROGENASE TUAD"/>
    <property type="match status" value="1"/>
</dbReference>
<feature type="binding site" evidence="10">
    <location>
        <position position="324"/>
    </location>
    <ligand>
        <name>substrate</name>
    </ligand>
</feature>
<evidence type="ECO:0000256" key="8">
    <source>
        <dbReference type="PIRNR" id="PIRNR000124"/>
    </source>
</evidence>
<dbReference type="EMBL" id="CP045871">
    <property type="protein sequence ID" value="QGG79082.1"/>
    <property type="molecule type" value="Genomic_DNA"/>
</dbReference>
<dbReference type="Pfam" id="PF03721">
    <property type="entry name" value="UDPG_MGDP_dh_N"/>
    <property type="match status" value="1"/>
</dbReference>